<name>A0A2P2PAY6_RHIMU</name>
<reference evidence="1" key="1">
    <citation type="submission" date="2018-02" db="EMBL/GenBank/DDBJ databases">
        <title>Rhizophora mucronata_Transcriptome.</title>
        <authorList>
            <person name="Meera S.P."/>
            <person name="Sreeshan A."/>
            <person name="Augustine A."/>
        </authorList>
    </citation>
    <scope>NUCLEOTIDE SEQUENCE</scope>
    <source>
        <tissue evidence="1">Leaf</tissue>
    </source>
</reference>
<organism evidence="1">
    <name type="scientific">Rhizophora mucronata</name>
    <name type="common">Asiatic mangrove</name>
    <dbReference type="NCBI Taxonomy" id="61149"/>
    <lineage>
        <taxon>Eukaryota</taxon>
        <taxon>Viridiplantae</taxon>
        <taxon>Streptophyta</taxon>
        <taxon>Embryophyta</taxon>
        <taxon>Tracheophyta</taxon>
        <taxon>Spermatophyta</taxon>
        <taxon>Magnoliopsida</taxon>
        <taxon>eudicotyledons</taxon>
        <taxon>Gunneridae</taxon>
        <taxon>Pentapetalae</taxon>
        <taxon>rosids</taxon>
        <taxon>fabids</taxon>
        <taxon>Malpighiales</taxon>
        <taxon>Rhizophoraceae</taxon>
        <taxon>Rhizophora</taxon>
    </lineage>
</organism>
<protein>
    <submittedName>
        <fullName evidence="1">Uncharacterized protein</fullName>
    </submittedName>
</protein>
<sequence length="36" mass="4152">MVCLVPRLGQSEKHFKELHGNVEPSTLPPDCEWFIN</sequence>
<evidence type="ECO:0000313" key="1">
    <source>
        <dbReference type="EMBL" id="MBX51914.1"/>
    </source>
</evidence>
<dbReference type="AlphaFoldDB" id="A0A2P2PAY6"/>
<accession>A0A2P2PAY6</accession>
<dbReference type="EMBL" id="GGEC01071430">
    <property type="protein sequence ID" value="MBX51914.1"/>
    <property type="molecule type" value="Transcribed_RNA"/>
</dbReference>
<proteinExistence type="predicted"/>